<dbReference type="Pfam" id="PF00072">
    <property type="entry name" value="Response_reg"/>
    <property type="match status" value="1"/>
</dbReference>
<sequence>MGIKRCPSFSERPGFPCGLRVLLVDGDTAARSHAEGLLKDCSYAVTPCSSTAEALALLNSGSSFDVLLADKDMLAGKACSSAGQQLLDMCQGVPCILMAANPAQEDIMTGIQLGAVDFLAKPLSPLKLQNIWQHTAMPPMAMAFGGFGNPAAAAAPGMMGGYSMPGSVSAFEAAAMQQQDAAAVAAAPVSCLPPQQQQSGAGGFTGASAAAALAASLGGSAAAADTAAAAATLDIGDAFDFMLGDITAEDDLDVNMIHSGLLDGELTALEREGLKLPADLAELQEQQQQQQRYQQQQAAQQRASMEAGSSRLSFDCHGRQRVSFDCSAASTTTGARVSFECSAASRGNIAGHQQRVSFEVNCNSAARGAAIAAAATAAAAAAAPQMAPPAFCVAQKQAAAAPSGKAAAAADPLLGSMSDLFAACSGDSCSEGSGGMTHVDSCGMLADLQSLFGPGGGCAGVTDDGCSGVAAAAAAAGLFDDVMDDLPLELSMKKSNSLAELLTTMQA</sequence>
<organism evidence="4 5">
    <name type="scientific">Tetradesmus obliquus</name>
    <name type="common">Green alga</name>
    <name type="synonym">Acutodesmus obliquus</name>
    <dbReference type="NCBI Taxonomy" id="3088"/>
    <lineage>
        <taxon>Eukaryota</taxon>
        <taxon>Viridiplantae</taxon>
        <taxon>Chlorophyta</taxon>
        <taxon>core chlorophytes</taxon>
        <taxon>Chlorophyceae</taxon>
        <taxon>CS clade</taxon>
        <taxon>Sphaeropleales</taxon>
        <taxon>Scenedesmaceae</taxon>
        <taxon>Tetradesmus</taxon>
    </lineage>
</organism>
<dbReference type="PROSITE" id="PS50110">
    <property type="entry name" value="RESPONSE_REGULATORY"/>
    <property type="match status" value="1"/>
</dbReference>
<evidence type="ECO:0000256" key="1">
    <source>
        <dbReference type="ARBA" id="ARBA00023012"/>
    </source>
</evidence>
<evidence type="ECO:0000313" key="5">
    <source>
        <dbReference type="Proteomes" id="UP001244341"/>
    </source>
</evidence>
<feature type="modified residue" description="4-aspartylphosphate" evidence="2">
    <location>
        <position position="70"/>
    </location>
</feature>
<evidence type="ECO:0000259" key="3">
    <source>
        <dbReference type="PROSITE" id="PS50110"/>
    </source>
</evidence>
<dbReference type="Proteomes" id="UP001244341">
    <property type="component" value="Chromosome 15b"/>
</dbReference>
<dbReference type="SMART" id="SM00448">
    <property type="entry name" value="REC"/>
    <property type="match status" value="1"/>
</dbReference>
<evidence type="ECO:0000256" key="2">
    <source>
        <dbReference type="PROSITE-ProRule" id="PRU00169"/>
    </source>
</evidence>
<accession>A0ABY8UP23</accession>
<dbReference type="InterPro" id="IPR001789">
    <property type="entry name" value="Sig_transdc_resp-reg_receiver"/>
</dbReference>
<keyword evidence="5" id="KW-1185">Reference proteome</keyword>
<dbReference type="Gene3D" id="3.40.50.2300">
    <property type="match status" value="1"/>
</dbReference>
<gene>
    <name evidence="4" type="ORF">OEZ85_001120</name>
</gene>
<dbReference type="PANTHER" id="PTHR43874:SF7">
    <property type="entry name" value="TWO-COMPONENT RESPONSE REGULATOR ARR10"/>
    <property type="match status" value="1"/>
</dbReference>
<dbReference type="InterPro" id="IPR045279">
    <property type="entry name" value="ARR-like"/>
</dbReference>
<dbReference type="SUPFAM" id="SSF52172">
    <property type="entry name" value="CheY-like"/>
    <property type="match status" value="1"/>
</dbReference>
<keyword evidence="2" id="KW-0597">Phosphoprotein</keyword>
<proteinExistence type="predicted"/>
<dbReference type="InterPro" id="IPR011006">
    <property type="entry name" value="CheY-like_superfamily"/>
</dbReference>
<dbReference type="PANTHER" id="PTHR43874">
    <property type="entry name" value="TWO-COMPONENT RESPONSE REGULATOR"/>
    <property type="match status" value="1"/>
</dbReference>
<reference evidence="4 5" key="1">
    <citation type="submission" date="2023-05" db="EMBL/GenBank/DDBJ databases">
        <title>A 100% complete, gapless, phased diploid assembly of the Scenedesmus obliquus UTEX 3031 genome.</title>
        <authorList>
            <person name="Biondi T.C."/>
            <person name="Hanschen E.R."/>
            <person name="Kwon T."/>
            <person name="Eng W."/>
            <person name="Kruse C.P.S."/>
            <person name="Koehler S.I."/>
            <person name="Kunde Y."/>
            <person name="Gleasner C.D."/>
            <person name="You Mak K.T."/>
            <person name="Polle J."/>
            <person name="Hovde B.T."/>
            <person name="Starkenburg S.R."/>
        </authorList>
    </citation>
    <scope>NUCLEOTIDE SEQUENCE [LARGE SCALE GENOMIC DNA]</scope>
    <source>
        <strain evidence="4 5">DOE0152z</strain>
    </source>
</reference>
<keyword evidence="1" id="KW-0902">Two-component regulatory system</keyword>
<feature type="domain" description="Response regulatory" evidence="3">
    <location>
        <begin position="20"/>
        <end position="136"/>
    </location>
</feature>
<protein>
    <recommendedName>
        <fullName evidence="3">Response regulatory domain-containing protein</fullName>
    </recommendedName>
</protein>
<evidence type="ECO:0000313" key="4">
    <source>
        <dbReference type="EMBL" id="WIA22714.1"/>
    </source>
</evidence>
<name>A0ABY8UP23_TETOB</name>
<dbReference type="EMBL" id="CP126222">
    <property type="protein sequence ID" value="WIA22714.1"/>
    <property type="molecule type" value="Genomic_DNA"/>
</dbReference>